<dbReference type="EC" id="2.3.2.31" evidence="2"/>
<keyword evidence="5" id="KW-0677">Repeat</keyword>
<evidence type="ECO:0000256" key="8">
    <source>
        <dbReference type="ARBA" id="ARBA00022833"/>
    </source>
</evidence>
<dbReference type="InterPro" id="IPR017907">
    <property type="entry name" value="Znf_RING_CS"/>
</dbReference>
<dbReference type="Pfam" id="PF01485">
    <property type="entry name" value="IBR"/>
    <property type="match status" value="1"/>
</dbReference>
<name>A0A8H3AP86_9AGAM</name>
<evidence type="ECO:0000256" key="4">
    <source>
        <dbReference type="ARBA" id="ARBA00022723"/>
    </source>
</evidence>
<dbReference type="InterPro" id="IPR002867">
    <property type="entry name" value="IBR_dom"/>
</dbReference>
<feature type="compositionally biased region" description="Polar residues" evidence="9">
    <location>
        <begin position="1"/>
        <end position="15"/>
    </location>
</feature>
<feature type="region of interest" description="Disordered" evidence="9">
    <location>
        <begin position="1"/>
        <end position="144"/>
    </location>
</feature>
<evidence type="ECO:0000256" key="3">
    <source>
        <dbReference type="ARBA" id="ARBA00022679"/>
    </source>
</evidence>
<feature type="domain" description="RING-type" evidence="10">
    <location>
        <begin position="291"/>
        <end position="512"/>
    </location>
</feature>
<evidence type="ECO:0000256" key="5">
    <source>
        <dbReference type="ARBA" id="ARBA00022737"/>
    </source>
</evidence>
<reference evidence="11" key="1">
    <citation type="submission" date="2021-01" db="EMBL/GenBank/DDBJ databases">
        <authorList>
            <person name="Kaushik A."/>
        </authorList>
    </citation>
    <scope>NUCLEOTIDE SEQUENCE</scope>
    <source>
        <strain evidence="11">AG3-T5</strain>
    </source>
</reference>
<dbReference type="InterPro" id="IPR013083">
    <property type="entry name" value="Znf_RING/FYVE/PHD"/>
</dbReference>
<sequence length="522" mass="57133">MNPTRTMQSAPSASFSGYPHSVPALGFARVGSGSTASRQQTQGGLKASNDSRSYGREPSYRVPSTQATVPSSTRPPHTAFTTASRNGLRSSPRSTREDPGSSWALSSSEAGAPANSFSKVSTNVERRPEPAAPFGANPYGSPPNTHIRVPNTQIAAANAARNLYAHRPSPALSPAVPPGSVVHDNAGHSVVHSSVTLSPPISTIPYRRSPSPLHQFETAAATANKTMHPIQESTRRNAGPPEPHQGMVIDSSDYYSRHDGRTAAVPSQPSVPPANPLVSIQVAPTPSNTVEMQMCVVCFEQGAHVRFAARSPTVMCQHGATVCVSCLEQHILIAIHKSRTVDIRCPHEGCGKMLEYQDVYCSVRDWGMLAYYEQLLIRREMGNTEQFVWCKNPICTSGQVHKPGPSQPIVTCNTCRQRSCYIHDRPWHEGLSCAEFDIKLRRYEEQDRATRTYLVKNTKSCPKCKRKIERNGGCDHMTCQLPGGCGHEFCWECLADGSDHKSNCSHHVPFRGRRRARTIRHP</sequence>
<keyword evidence="3" id="KW-0808">Transferase</keyword>
<feature type="compositionally biased region" description="Polar residues" evidence="9">
    <location>
        <begin position="103"/>
        <end position="123"/>
    </location>
</feature>
<proteinExistence type="predicted"/>
<dbReference type="GO" id="GO:0008270">
    <property type="term" value="F:zinc ion binding"/>
    <property type="evidence" value="ECO:0007669"/>
    <property type="project" value="UniProtKB-KW"/>
</dbReference>
<keyword evidence="7" id="KW-0833">Ubl conjugation pathway</keyword>
<dbReference type="Gene3D" id="3.30.40.10">
    <property type="entry name" value="Zinc/RING finger domain, C3HC4 (zinc finger)"/>
    <property type="match status" value="1"/>
</dbReference>
<evidence type="ECO:0000256" key="1">
    <source>
        <dbReference type="ARBA" id="ARBA00001798"/>
    </source>
</evidence>
<dbReference type="GO" id="GO:0061630">
    <property type="term" value="F:ubiquitin protein ligase activity"/>
    <property type="evidence" value="ECO:0007669"/>
    <property type="project" value="UniProtKB-EC"/>
</dbReference>
<dbReference type="PROSITE" id="PS51873">
    <property type="entry name" value="TRIAD"/>
    <property type="match status" value="1"/>
</dbReference>
<dbReference type="InterPro" id="IPR044066">
    <property type="entry name" value="TRIAD_supradom"/>
</dbReference>
<organism evidence="11 12">
    <name type="scientific">Rhizoctonia solani</name>
    <dbReference type="NCBI Taxonomy" id="456999"/>
    <lineage>
        <taxon>Eukaryota</taxon>
        <taxon>Fungi</taxon>
        <taxon>Dikarya</taxon>
        <taxon>Basidiomycota</taxon>
        <taxon>Agaricomycotina</taxon>
        <taxon>Agaricomycetes</taxon>
        <taxon>Cantharellales</taxon>
        <taxon>Ceratobasidiaceae</taxon>
        <taxon>Rhizoctonia</taxon>
    </lineage>
</organism>
<dbReference type="SUPFAM" id="SSF57850">
    <property type="entry name" value="RING/U-box"/>
    <property type="match status" value="3"/>
</dbReference>
<dbReference type="SMART" id="SM00647">
    <property type="entry name" value="IBR"/>
    <property type="match status" value="2"/>
</dbReference>
<evidence type="ECO:0000313" key="12">
    <source>
        <dbReference type="Proteomes" id="UP000663841"/>
    </source>
</evidence>
<dbReference type="EMBL" id="CAJMWW010000083">
    <property type="protein sequence ID" value="CAE6428953.1"/>
    <property type="molecule type" value="Genomic_DNA"/>
</dbReference>
<feature type="compositionally biased region" description="Polar residues" evidence="9">
    <location>
        <begin position="32"/>
        <end position="52"/>
    </location>
</feature>
<accession>A0A8H3AP86</accession>
<evidence type="ECO:0000256" key="7">
    <source>
        <dbReference type="ARBA" id="ARBA00022786"/>
    </source>
</evidence>
<dbReference type="GO" id="GO:0016567">
    <property type="term" value="P:protein ubiquitination"/>
    <property type="evidence" value="ECO:0007669"/>
    <property type="project" value="InterPro"/>
</dbReference>
<keyword evidence="8" id="KW-0862">Zinc</keyword>
<comment type="catalytic activity">
    <reaction evidence="1">
        <text>[E2 ubiquitin-conjugating enzyme]-S-ubiquitinyl-L-cysteine + [acceptor protein]-L-lysine = [E2 ubiquitin-conjugating enzyme]-L-cysteine + [acceptor protein]-N(6)-ubiquitinyl-L-lysine.</text>
        <dbReference type="EC" id="2.3.2.31"/>
    </reaction>
</comment>
<protein>
    <recommendedName>
        <fullName evidence="2">RBR-type E3 ubiquitin transferase</fullName>
        <ecNumber evidence="2">2.3.2.31</ecNumber>
    </recommendedName>
</protein>
<comment type="caution">
    <text evidence="11">The sequence shown here is derived from an EMBL/GenBank/DDBJ whole genome shotgun (WGS) entry which is preliminary data.</text>
</comment>
<dbReference type="PANTHER" id="PTHR11685">
    <property type="entry name" value="RBR FAMILY RING FINGER AND IBR DOMAIN-CONTAINING"/>
    <property type="match status" value="1"/>
</dbReference>
<dbReference type="CDD" id="cd20335">
    <property type="entry name" value="BRcat_RBR"/>
    <property type="match status" value="1"/>
</dbReference>
<gene>
    <name evidence="11" type="ORF">RDB_LOCUS62725</name>
</gene>
<dbReference type="Pfam" id="PF22191">
    <property type="entry name" value="IBR_1"/>
    <property type="match status" value="1"/>
</dbReference>
<dbReference type="Gene3D" id="1.20.120.1750">
    <property type="match status" value="1"/>
</dbReference>
<evidence type="ECO:0000256" key="6">
    <source>
        <dbReference type="ARBA" id="ARBA00022771"/>
    </source>
</evidence>
<keyword evidence="4" id="KW-0479">Metal-binding</keyword>
<evidence type="ECO:0000259" key="10">
    <source>
        <dbReference type="PROSITE" id="PS51873"/>
    </source>
</evidence>
<dbReference type="InterPro" id="IPR031127">
    <property type="entry name" value="E3_UB_ligase_RBR"/>
</dbReference>
<keyword evidence="6" id="KW-0863">Zinc-finger</keyword>
<evidence type="ECO:0000256" key="2">
    <source>
        <dbReference type="ARBA" id="ARBA00012251"/>
    </source>
</evidence>
<evidence type="ECO:0000256" key="9">
    <source>
        <dbReference type="SAM" id="MobiDB-lite"/>
    </source>
</evidence>
<dbReference type="Proteomes" id="UP000663841">
    <property type="component" value="Unassembled WGS sequence"/>
</dbReference>
<feature type="compositionally biased region" description="Polar residues" evidence="9">
    <location>
        <begin position="62"/>
        <end position="93"/>
    </location>
</feature>
<dbReference type="AlphaFoldDB" id="A0A8H3AP86"/>
<evidence type="ECO:0000313" key="11">
    <source>
        <dbReference type="EMBL" id="CAE6428953.1"/>
    </source>
</evidence>
<dbReference type="PROSITE" id="PS00518">
    <property type="entry name" value="ZF_RING_1"/>
    <property type="match status" value="1"/>
</dbReference>